<accession>A0A1X7D0P3</accession>
<dbReference type="InterPro" id="IPR006280">
    <property type="entry name" value="SoxG_het"/>
</dbReference>
<dbReference type="RefSeq" id="WP_085420230.1">
    <property type="nucleotide sequence ID" value="NZ_FXAF01000002.1"/>
</dbReference>
<proteinExistence type="predicted"/>
<dbReference type="Gene3D" id="3.30.70.1520">
    <property type="entry name" value="Heterotetrameric sarcosine oxidase"/>
    <property type="match status" value="1"/>
</dbReference>
<dbReference type="InterPro" id="IPR007375">
    <property type="entry name" value="SoxG"/>
</dbReference>
<dbReference type="Pfam" id="PF04268">
    <property type="entry name" value="SoxG"/>
    <property type="match status" value="1"/>
</dbReference>
<dbReference type="OrthoDB" id="9814782at2"/>
<evidence type="ECO:0000313" key="2">
    <source>
        <dbReference type="Proteomes" id="UP000192903"/>
    </source>
</evidence>
<dbReference type="SUPFAM" id="SSF103025">
    <property type="entry name" value="Folate-binding domain"/>
    <property type="match status" value="1"/>
</dbReference>
<sequence length="185" mass="18974">MAKLGAGSIRTLPLAGFHGGSSAVRLEAAPPAERISLRAGAEDMAALSQALGLDLPVKPKTSAAAKGRTALWLGPDEWLVIDEGKGGLMQAAASSGVLHSAVDVSHRNAAILVSGPGASRAINAGCSQDLSLKVFPVGACSRTVLAKVEIVLLRTAEDAFRVEVWRSFSDYAFGLLAEGAQDAAL</sequence>
<dbReference type="EMBL" id="FXAF01000002">
    <property type="protein sequence ID" value="SMF06172.1"/>
    <property type="molecule type" value="Genomic_DNA"/>
</dbReference>
<keyword evidence="2" id="KW-1185">Reference proteome</keyword>
<organism evidence="1 2">
    <name type="scientific">Xaviernesmea oryzae</name>
    <dbReference type="NCBI Taxonomy" id="464029"/>
    <lineage>
        <taxon>Bacteria</taxon>
        <taxon>Pseudomonadati</taxon>
        <taxon>Pseudomonadota</taxon>
        <taxon>Alphaproteobacteria</taxon>
        <taxon>Hyphomicrobiales</taxon>
        <taxon>Rhizobiaceae</taxon>
        <taxon>Rhizobium/Agrobacterium group</taxon>
        <taxon>Xaviernesmea</taxon>
    </lineage>
</organism>
<dbReference type="Proteomes" id="UP000192903">
    <property type="component" value="Unassembled WGS sequence"/>
</dbReference>
<name>A0A1X7D0P3_9HYPH</name>
<dbReference type="Gene3D" id="3.30.1360.120">
    <property type="entry name" value="Probable tRNA modification gtpase trme, domain 1"/>
    <property type="match status" value="1"/>
</dbReference>
<protein>
    <submittedName>
        <fullName evidence="1">Sarcosine oxidase subunit gamma</fullName>
    </submittedName>
</protein>
<dbReference type="NCBIfam" id="TIGR01375">
    <property type="entry name" value="soxG"/>
    <property type="match status" value="1"/>
</dbReference>
<gene>
    <name evidence="1" type="ORF">SAMN02982989_4824</name>
</gene>
<reference evidence="2" key="1">
    <citation type="submission" date="2017-04" db="EMBL/GenBank/DDBJ databases">
        <authorList>
            <person name="Varghese N."/>
            <person name="Submissions S."/>
        </authorList>
    </citation>
    <scope>NUCLEOTIDE SEQUENCE [LARGE SCALE GENOMIC DNA]</scope>
    <source>
        <strain evidence="2">B4P</strain>
    </source>
</reference>
<dbReference type="STRING" id="464029.SAMN02982989_4824"/>
<dbReference type="GO" id="GO:0008115">
    <property type="term" value="F:sarcosine oxidase activity"/>
    <property type="evidence" value="ECO:0007669"/>
    <property type="project" value="InterPro"/>
</dbReference>
<dbReference type="InterPro" id="IPR027266">
    <property type="entry name" value="TrmE/GcvT-like"/>
</dbReference>
<dbReference type="GO" id="GO:1901053">
    <property type="term" value="P:sarcosine catabolic process"/>
    <property type="evidence" value="ECO:0007669"/>
    <property type="project" value="InterPro"/>
</dbReference>
<evidence type="ECO:0000313" key="1">
    <source>
        <dbReference type="EMBL" id="SMF06172.1"/>
    </source>
</evidence>
<dbReference type="AlphaFoldDB" id="A0A1X7D0P3"/>